<gene>
    <name evidence="3" type="ORF">M2127_001302</name>
</gene>
<reference evidence="3" key="1">
    <citation type="submission" date="2023-04" db="EMBL/GenBank/DDBJ databases">
        <title>Genome Encyclopedia of Bacteria and Archaea VI: Functional Genomics of Type Strains.</title>
        <authorList>
            <person name="Whitman W."/>
        </authorList>
    </citation>
    <scope>NUCLEOTIDE SEQUENCE</scope>
    <source>
        <strain evidence="3">Enz.4-51</strain>
    </source>
</reference>
<name>A0AA43M8D1_9BURK</name>
<dbReference type="RefSeq" id="WP_076023900.1">
    <property type="nucleotide sequence ID" value="NZ_JAQFIK010000004.1"/>
</dbReference>
<sequence length="189" mass="21042">MYLKLLALLALSLSIVSLSQADEIYKTDPEHTFVSFSYRHLNYSVQTSRFDAVSGIVRVNDKNDGGSVEMTINTNSISTGSPTFNHILQSEDFFSSEKFPLATFKSDSIIFNQDDISAIYGELTIKGITKPVRIEVDHFNCSRNLLTLQYMCGANASAKISRSDFDLGKYTPFVGDEVTLNIVIEASRQ</sequence>
<accession>A0AA43M8D1</accession>
<feature type="chain" id="PRO_5041421811" evidence="1">
    <location>
        <begin position="22"/>
        <end position="189"/>
    </location>
</feature>
<dbReference type="EMBL" id="JARXYA010000005">
    <property type="protein sequence ID" value="MDH6503998.1"/>
    <property type="molecule type" value="Genomic_DNA"/>
</dbReference>
<dbReference type="PANTHER" id="PTHR34406">
    <property type="entry name" value="PROTEIN YCEI"/>
    <property type="match status" value="1"/>
</dbReference>
<proteinExistence type="predicted"/>
<keyword evidence="1" id="KW-0732">Signal</keyword>
<dbReference type="SUPFAM" id="SSF101874">
    <property type="entry name" value="YceI-like"/>
    <property type="match status" value="1"/>
</dbReference>
<dbReference type="InterPro" id="IPR007372">
    <property type="entry name" value="Lipid/polyisoprenoid-bd_YceI"/>
</dbReference>
<evidence type="ECO:0000256" key="1">
    <source>
        <dbReference type="SAM" id="SignalP"/>
    </source>
</evidence>
<dbReference type="AlphaFoldDB" id="A0AA43M8D1"/>
<evidence type="ECO:0000259" key="2">
    <source>
        <dbReference type="SMART" id="SM00867"/>
    </source>
</evidence>
<dbReference type="Proteomes" id="UP001161160">
    <property type="component" value="Unassembled WGS sequence"/>
</dbReference>
<dbReference type="Pfam" id="PF04264">
    <property type="entry name" value="YceI"/>
    <property type="match status" value="1"/>
</dbReference>
<evidence type="ECO:0000313" key="3">
    <source>
        <dbReference type="EMBL" id="MDH6503998.1"/>
    </source>
</evidence>
<dbReference type="Gene3D" id="2.40.128.110">
    <property type="entry name" value="Lipid/polyisoprenoid-binding, YceI-like"/>
    <property type="match status" value="1"/>
</dbReference>
<dbReference type="GeneID" id="83596192"/>
<keyword evidence="4" id="KW-1185">Reference proteome</keyword>
<dbReference type="PANTHER" id="PTHR34406:SF1">
    <property type="entry name" value="PROTEIN YCEI"/>
    <property type="match status" value="1"/>
</dbReference>
<dbReference type="SMART" id="SM00867">
    <property type="entry name" value="YceI"/>
    <property type="match status" value="1"/>
</dbReference>
<evidence type="ECO:0000313" key="4">
    <source>
        <dbReference type="Proteomes" id="UP001161160"/>
    </source>
</evidence>
<protein>
    <submittedName>
        <fullName evidence="3">Polyisoprenoid-binding protein YceI</fullName>
    </submittedName>
</protein>
<organism evidence="3 4">
    <name type="scientific">Polynucleobacter sphagniphilus</name>
    <dbReference type="NCBI Taxonomy" id="1743169"/>
    <lineage>
        <taxon>Bacteria</taxon>
        <taxon>Pseudomonadati</taxon>
        <taxon>Pseudomonadota</taxon>
        <taxon>Betaproteobacteria</taxon>
        <taxon>Burkholderiales</taxon>
        <taxon>Burkholderiaceae</taxon>
        <taxon>Polynucleobacter</taxon>
    </lineage>
</organism>
<feature type="signal peptide" evidence="1">
    <location>
        <begin position="1"/>
        <end position="21"/>
    </location>
</feature>
<dbReference type="InterPro" id="IPR036761">
    <property type="entry name" value="TTHA0802/YceI-like_sf"/>
</dbReference>
<comment type="caution">
    <text evidence="3">The sequence shown here is derived from an EMBL/GenBank/DDBJ whole genome shotgun (WGS) entry which is preliminary data.</text>
</comment>
<feature type="domain" description="Lipid/polyisoprenoid-binding YceI-like" evidence="2">
    <location>
        <begin position="24"/>
        <end position="187"/>
    </location>
</feature>